<name>A0AAV4SEJ7_9ARAC</name>
<reference evidence="1 2" key="1">
    <citation type="submission" date="2021-06" db="EMBL/GenBank/DDBJ databases">
        <title>Caerostris darwini draft genome.</title>
        <authorList>
            <person name="Kono N."/>
            <person name="Arakawa K."/>
        </authorList>
    </citation>
    <scope>NUCLEOTIDE SEQUENCE [LARGE SCALE GENOMIC DNA]</scope>
</reference>
<dbReference type="AlphaFoldDB" id="A0AAV4SEJ7"/>
<keyword evidence="2" id="KW-1185">Reference proteome</keyword>
<evidence type="ECO:0000313" key="1">
    <source>
        <dbReference type="EMBL" id="GIY32110.1"/>
    </source>
</evidence>
<gene>
    <name evidence="1" type="ORF">CDAR_256471</name>
</gene>
<accession>A0AAV4SEJ7</accession>
<protein>
    <submittedName>
        <fullName evidence="1">Uncharacterized protein</fullName>
    </submittedName>
</protein>
<organism evidence="1 2">
    <name type="scientific">Caerostris darwini</name>
    <dbReference type="NCBI Taxonomy" id="1538125"/>
    <lineage>
        <taxon>Eukaryota</taxon>
        <taxon>Metazoa</taxon>
        <taxon>Ecdysozoa</taxon>
        <taxon>Arthropoda</taxon>
        <taxon>Chelicerata</taxon>
        <taxon>Arachnida</taxon>
        <taxon>Araneae</taxon>
        <taxon>Araneomorphae</taxon>
        <taxon>Entelegynae</taxon>
        <taxon>Araneoidea</taxon>
        <taxon>Araneidae</taxon>
        <taxon>Caerostris</taxon>
    </lineage>
</organism>
<dbReference type="EMBL" id="BPLQ01007744">
    <property type="protein sequence ID" value="GIY32110.1"/>
    <property type="molecule type" value="Genomic_DNA"/>
</dbReference>
<comment type="caution">
    <text evidence="1">The sequence shown here is derived from an EMBL/GenBank/DDBJ whole genome shotgun (WGS) entry which is preliminary data.</text>
</comment>
<sequence length="123" mass="13687">MGLIVSESSHLQSNELWNQRNLASSQTSDVETKHSVHAKDDLDIPIGHVFKVWNEMNLASSQASDAETKCSVSKSKNGQDKPVVLRLRDTGTNSVGIESLRPIFIYLKNDNVKNRISKRILLG</sequence>
<proteinExistence type="predicted"/>
<evidence type="ECO:0000313" key="2">
    <source>
        <dbReference type="Proteomes" id="UP001054837"/>
    </source>
</evidence>
<dbReference type="Proteomes" id="UP001054837">
    <property type="component" value="Unassembled WGS sequence"/>
</dbReference>